<dbReference type="InterPro" id="IPR057966">
    <property type="entry name" value="T4_SCAF"/>
</dbReference>
<feature type="non-terminal residue" evidence="3">
    <location>
        <position position="1"/>
    </location>
</feature>
<organism evidence="3">
    <name type="scientific">marine metagenome</name>
    <dbReference type="NCBI Taxonomy" id="408172"/>
    <lineage>
        <taxon>unclassified sequences</taxon>
        <taxon>metagenomes</taxon>
        <taxon>ecological metagenomes</taxon>
    </lineage>
</organism>
<feature type="region of interest" description="Disordered" evidence="2">
    <location>
        <begin position="232"/>
        <end position="253"/>
    </location>
</feature>
<protein>
    <recommendedName>
        <fullName evidence="4">Prohead core protein</fullName>
    </recommendedName>
</protein>
<feature type="coiled-coil region" evidence="1">
    <location>
        <begin position="143"/>
        <end position="208"/>
    </location>
</feature>
<gene>
    <name evidence="3" type="ORF">METZ01_LOCUS236201</name>
</gene>
<keyword evidence="1" id="KW-0175">Coiled coil</keyword>
<dbReference type="Pfam" id="PF25623">
    <property type="entry name" value="T4_CASP"/>
    <property type="match status" value="1"/>
</dbReference>
<reference evidence="3" key="1">
    <citation type="submission" date="2018-05" db="EMBL/GenBank/DDBJ databases">
        <authorList>
            <person name="Lanie J.A."/>
            <person name="Ng W.-L."/>
            <person name="Kazmierczak K.M."/>
            <person name="Andrzejewski T.M."/>
            <person name="Davidsen T.M."/>
            <person name="Wayne K.J."/>
            <person name="Tettelin H."/>
            <person name="Glass J.I."/>
            <person name="Rusch D."/>
            <person name="Podicherti R."/>
            <person name="Tsui H.-C.T."/>
            <person name="Winkler M.E."/>
        </authorList>
    </citation>
    <scope>NUCLEOTIDE SEQUENCE</scope>
</reference>
<proteinExistence type="predicted"/>
<feature type="region of interest" description="Disordered" evidence="2">
    <location>
        <begin position="1"/>
        <end position="22"/>
    </location>
</feature>
<name>A0A382H8X0_9ZZZZ</name>
<evidence type="ECO:0008006" key="4">
    <source>
        <dbReference type="Google" id="ProtNLM"/>
    </source>
</evidence>
<evidence type="ECO:0000313" key="3">
    <source>
        <dbReference type="EMBL" id="SVB83347.1"/>
    </source>
</evidence>
<feature type="compositionally biased region" description="Acidic residues" evidence="2">
    <location>
        <begin position="1"/>
        <end position="15"/>
    </location>
</feature>
<dbReference type="AlphaFoldDB" id="A0A382H8X0"/>
<feature type="compositionally biased region" description="Low complexity" evidence="2">
    <location>
        <begin position="232"/>
        <end position="242"/>
    </location>
</feature>
<sequence>KSNTSEDDEEEEEEEEVKKESYEVDMTNDIEALVADEDLSEEFKTKAKTIFEAAVATKVKERITEVEAQSQKDTDAAVEEIKEDLTEKVDNYLNYVAEDWVKENELAIERGLKSELTEDFINGLKKLFEEHYVEVPEDKFDVVEELAGRLDDTEDKLNEEVAQNISLSQDIEELKREKIISEASQELADSEQERLKELTEDVDYEDAEKFQEKVSTLKEAYFKTGKFEAVSDDTTVASSDTDPLSTDEVQNARPEMAGYTAAISKFAKLDD</sequence>
<accession>A0A382H8X0</accession>
<dbReference type="EMBL" id="UINC01059676">
    <property type="protein sequence ID" value="SVB83347.1"/>
    <property type="molecule type" value="Genomic_DNA"/>
</dbReference>
<evidence type="ECO:0000256" key="2">
    <source>
        <dbReference type="SAM" id="MobiDB-lite"/>
    </source>
</evidence>
<evidence type="ECO:0000256" key="1">
    <source>
        <dbReference type="SAM" id="Coils"/>
    </source>
</evidence>